<dbReference type="InterPro" id="IPR022789">
    <property type="entry name" value="ParD"/>
</dbReference>
<dbReference type="Proteomes" id="UP000249577">
    <property type="component" value="Unassembled WGS sequence"/>
</dbReference>
<protein>
    <submittedName>
        <fullName evidence="3">Type II toxin-antitoxin system ParD family antitoxin</fullName>
    </submittedName>
</protein>
<dbReference type="AlphaFoldDB" id="A0A2W5KK88"/>
<dbReference type="Pfam" id="PF03693">
    <property type="entry name" value="ParD_antitoxin"/>
    <property type="match status" value="1"/>
</dbReference>
<keyword evidence="2" id="KW-1277">Toxin-antitoxin system</keyword>
<dbReference type="InterPro" id="IPR038296">
    <property type="entry name" value="ParD_sf"/>
</dbReference>
<gene>
    <name evidence="3" type="ORF">DI565_08510</name>
</gene>
<dbReference type="Gene3D" id="6.10.10.120">
    <property type="entry name" value="Antitoxin ParD1-like"/>
    <property type="match status" value="1"/>
</dbReference>
<dbReference type="InterPro" id="IPR010985">
    <property type="entry name" value="Ribbon_hlx_hlx"/>
</dbReference>
<dbReference type="PANTHER" id="PTHR36582:SF2">
    <property type="entry name" value="ANTITOXIN PARD"/>
    <property type="match status" value="1"/>
</dbReference>
<proteinExistence type="inferred from homology"/>
<sequence>MSAMTINLTGELAAFVEDRVARGYSDSASDAVAEGLRLLREEQDRKLGALRAAIAEGIADIEAGRIYEGTIDDIRRDVLSRKRP</sequence>
<comment type="similarity">
    <text evidence="1">Belongs to the ParD antitoxin family.</text>
</comment>
<evidence type="ECO:0000313" key="3">
    <source>
        <dbReference type="EMBL" id="PZQ16234.1"/>
    </source>
</evidence>
<dbReference type="NCBIfam" id="TIGR02606">
    <property type="entry name" value="antidote_CC2985"/>
    <property type="match status" value="1"/>
</dbReference>
<comment type="caution">
    <text evidence="3">The sequence shown here is derived from an EMBL/GenBank/DDBJ whole genome shotgun (WGS) entry which is preliminary data.</text>
</comment>
<dbReference type="GO" id="GO:0006355">
    <property type="term" value="P:regulation of DNA-templated transcription"/>
    <property type="evidence" value="ECO:0007669"/>
    <property type="project" value="InterPro"/>
</dbReference>
<reference evidence="3 4" key="1">
    <citation type="submission" date="2017-08" db="EMBL/GenBank/DDBJ databases">
        <title>Infants hospitalized years apart are colonized by the same room-sourced microbial strains.</title>
        <authorList>
            <person name="Brooks B."/>
            <person name="Olm M.R."/>
            <person name="Firek B.A."/>
            <person name="Baker R."/>
            <person name="Thomas B.C."/>
            <person name="Morowitz M.J."/>
            <person name="Banfield J.F."/>
        </authorList>
    </citation>
    <scope>NUCLEOTIDE SEQUENCE [LARGE SCALE GENOMIC DNA]</scope>
    <source>
        <strain evidence="3">S2_005_003_R2_43</strain>
    </source>
</reference>
<dbReference type="EMBL" id="QFPN01000004">
    <property type="protein sequence ID" value="PZQ16234.1"/>
    <property type="molecule type" value="Genomic_DNA"/>
</dbReference>
<evidence type="ECO:0000256" key="2">
    <source>
        <dbReference type="ARBA" id="ARBA00022649"/>
    </source>
</evidence>
<accession>A0A2W5KK88</accession>
<dbReference type="SUPFAM" id="SSF47598">
    <property type="entry name" value="Ribbon-helix-helix"/>
    <property type="match status" value="1"/>
</dbReference>
<evidence type="ECO:0000256" key="1">
    <source>
        <dbReference type="ARBA" id="ARBA00008580"/>
    </source>
</evidence>
<evidence type="ECO:0000313" key="4">
    <source>
        <dbReference type="Proteomes" id="UP000249577"/>
    </source>
</evidence>
<name>A0A2W5KK88_ANCNO</name>
<dbReference type="PANTHER" id="PTHR36582">
    <property type="entry name" value="ANTITOXIN PARD"/>
    <property type="match status" value="1"/>
</dbReference>
<organism evidence="3 4">
    <name type="scientific">Ancylobacter novellus</name>
    <name type="common">Thiobacillus novellus</name>
    <dbReference type="NCBI Taxonomy" id="921"/>
    <lineage>
        <taxon>Bacteria</taxon>
        <taxon>Pseudomonadati</taxon>
        <taxon>Pseudomonadota</taxon>
        <taxon>Alphaproteobacteria</taxon>
        <taxon>Hyphomicrobiales</taxon>
        <taxon>Xanthobacteraceae</taxon>
        <taxon>Ancylobacter</taxon>
    </lineage>
</organism>